<dbReference type="PANTHER" id="PTHR24103">
    <property type="entry name" value="E3 UBIQUITIN-PROTEIN LIGASE TRIM"/>
    <property type="match status" value="1"/>
</dbReference>
<dbReference type="OrthoDB" id="9664781at2759"/>
<dbReference type="Pfam" id="PF13445">
    <property type="entry name" value="zf-RING_UBOX"/>
    <property type="match status" value="1"/>
</dbReference>
<dbReference type="PROSITE" id="PS00518">
    <property type="entry name" value="ZF_RING_1"/>
    <property type="match status" value="1"/>
</dbReference>
<gene>
    <name evidence="9 10 11" type="primary">LOC103123931</name>
</gene>
<evidence type="ECO:0000256" key="5">
    <source>
        <dbReference type="SAM" id="Coils"/>
    </source>
</evidence>
<dbReference type="InParanoid" id="A0A1S3AG95"/>
<dbReference type="SMART" id="SM00336">
    <property type="entry name" value="BBOX"/>
    <property type="match status" value="1"/>
</dbReference>
<evidence type="ECO:0000313" key="9">
    <source>
        <dbReference type="RefSeq" id="XP_007534665.1"/>
    </source>
</evidence>
<protein>
    <submittedName>
        <fullName evidence="9 10">E3 ubiquitin-protein ligase TRIM38-like</fullName>
    </submittedName>
</protein>
<dbReference type="STRING" id="9365.ENSEEUP00000006527"/>
<dbReference type="InterPro" id="IPR001841">
    <property type="entry name" value="Znf_RING"/>
</dbReference>
<dbReference type="InterPro" id="IPR050143">
    <property type="entry name" value="TRIM/RBCC"/>
</dbReference>
<dbReference type="eggNOG" id="KOG2177">
    <property type="taxonomic scope" value="Eukaryota"/>
</dbReference>
<accession>A0A1S3AG95</accession>
<sequence length="292" mass="34230">MASATASKKMREEATCSICLQLMTEPMNIDCGHSFCRLCLMKILENKIPVMFGGGSHCPLCKVIFRRESLRPNKQLENLIEAIKEMDHEKLCEEHGEQLQLFCEDDHQFICWRCERATQHKGHVITLVEDVREGYKEKLQKALVYLKDREALCDSLKLFTREQIIEWKENIELQRRKIHSDFENLHNFLHKEETYYLCKLQEEKEEILRKLQEGEANLEKQSCELRNHILELEKKCEGSAQKLLQDMNDTLKRSLTVQLKAPEIVSLEVHTMCNVSELYFDVKNNSHSSNTS</sequence>
<keyword evidence="3" id="KW-0862">Zinc</keyword>
<proteinExistence type="predicted"/>
<dbReference type="Gene3D" id="3.30.40.10">
    <property type="entry name" value="Zinc/RING finger domain, C3HC4 (zinc finger)"/>
    <property type="match status" value="1"/>
</dbReference>
<evidence type="ECO:0000259" key="6">
    <source>
        <dbReference type="PROSITE" id="PS50089"/>
    </source>
</evidence>
<evidence type="ECO:0000313" key="11">
    <source>
        <dbReference type="RefSeq" id="XP_060045243.1"/>
    </source>
</evidence>
<dbReference type="GO" id="GO:0008270">
    <property type="term" value="F:zinc ion binding"/>
    <property type="evidence" value="ECO:0007669"/>
    <property type="project" value="UniProtKB-KW"/>
</dbReference>
<evidence type="ECO:0000259" key="7">
    <source>
        <dbReference type="PROSITE" id="PS50119"/>
    </source>
</evidence>
<dbReference type="GeneID" id="103123931"/>
<keyword evidence="5" id="KW-0175">Coiled coil</keyword>
<dbReference type="RefSeq" id="XP_007534665.1">
    <property type="nucleotide sequence ID" value="XM_007534603.2"/>
</dbReference>
<evidence type="ECO:0000313" key="10">
    <source>
        <dbReference type="RefSeq" id="XP_060045242.1"/>
    </source>
</evidence>
<dbReference type="AlphaFoldDB" id="A0A1S3AG95"/>
<dbReference type="Gene3D" id="3.30.160.60">
    <property type="entry name" value="Classic Zinc Finger"/>
    <property type="match status" value="1"/>
</dbReference>
<feature type="domain" description="B box-type" evidence="7">
    <location>
        <begin position="87"/>
        <end position="128"/>
    </location>
</feature>
<dbReference type="InterPro" id="IPR013083">
    <property type="entry name" value="Znf_RING/FYVE/PHD"/>
</dbReference>
<evidence type="ECO:0000256" key="4">
    <source>
        <dbReference type="PROSITE-ProRule" id="PRU00024"/>
    </source>
</evidence>
<dbReference type="Proteomes" id="UP001652624">
    <property type="component" value="Chromosome 4"/>
</dbReference>
<evidence type="ECO:0000256" key="3">
    <source>
        <dbReference type="ARBA" id="ARBA00022833"/>
    </source>
</evidence>
<dbReference type="SUPFAM" id="SSF57845">
    <property type="entry name" value="B-box zinc-binding domain"/>
    <property type="match status" value="1"/>
</dbReference>
<evidence type="ECO:0000256" key="1">
    <source>
        <dbReference type="ARBA" id="ARBA00022723"/>
    </source>
</evidence>
<keyword evidence="1" id="KW-0479">Metal-binding</keyword>
<feature type="coiled-coil region" evidence="5">
    <location>
        <begin position="201"/>
        <end position="231"/>
    </location>
</feature>
<dbReference type="InterPro" id="IPR017907">
    <property type="entry name" value="Znf_RING_CS"/>
</dbReference>
<dbReference type="Pfam" id="PF00643">
    <property type="entry name" value="zf-B_box"/>
    <property type="match status" value="1"/>
</dbReference>
<dbReference type="RefSeq" id="XP_060045242.1">
    <property type="nucleotide sequence ID" value="XM_060189259.1"/>
</dbReference>
<dbReference type="InterPro" id="IPR000315">
    <property type="entry name" value="Znf_B-box"/>
</dbReference>
<keyword evidence="8" id="KW-1185">Reference proteome</keyword>
<evidence type="ECO:0000313" key="8">
    <source>
        <dbReference type="Proteomes" id="UP001652624"/>
    </source>
</evidence>
<dbReference type="SMART" id="SM00184">
    <property type="entry name" value="RING"/>
    <property type="match status" value="1"/>
</dbReference>
<organism evidence="8 9">
    <name type="scientific">Erinaceus europaeus</name>
    <name type="common">Western European hedgehog</name>
    <dbReference type="NCBI Taxonomy" id="9365"/>
    <lineage>
        <taxon>Eukaryota</taxon>
        <taxon>Metazoa</taxon>
        <taxon>Chordata</taxon>
        <taxon>Craniata</taxon>
        <taxon>Vertebrata</taxon>
        <taxon>Euteleostomi</taxon>
        <taxon>Mammalia</taxon>
        <taxon>Eutheria</taxon>
        <taxon>Laurasiatheria</taxon>
        <taxon>Eulipotyphla</taxon>
        <taxon>Erinaceidae</taxon>
        <taxon>Erinaceinae</taxon>
        <taxon>Erinaceus</taxon>
    </lineage>
</organism>
<dbReference type="PROSITE" id="PS50119">
    <property type="entry name" value="ZF_BBOX"/>
    <property type="match status" value="1"/>
</dbReference>
<dbReference type="SUPFAM" id="SSF57850">
    <property type="entry name" value="RING/U-box"/>
    <property type="match status" value="1"/>
</dbReference>
<evidence type="ECO:0000256" key="2">
    <source>
        <dbReference type="ARBA" id="ARBA00022771"/>
    </source>
</evidence>
<name>A0A1S3AG95_ERIEU</name>
<dbReference type="PROSITE" id="PS50089">
    <property type="entry name" value="ZF_RING_2"/>
    <property type="match status" value="1"/>
</dbReference>
<dbReference type="RefSeq" id="XP_060045243.1">
    <property type="nucleotide sequence ID" value="XM_060189260.1"/>
</dbReference>
<feature type="domain" description="RING-type" evidence="6">
    <location>
        <begin position="16"/>
        <end position="62"/>
    </location>
</feature>
<reference evidence="9" key="1">
    <citation type="submission" date="2025-04" db="UniProtKB">
        <authorList>
            <consortium name="RefSeq"/>
        </authorList>
    </citation>
    <scope>IDENTIFICATION</scope>
</reference>
<dbReference type="InterPro" id="IPR027370">
    <property type="entry name" value="Znf-RING_euk"/>
</dbReference>
<keyword evidence="2 4" id="KW-0863">Zinc-finger</keyword>